<dbReference type="RefSeq" id="WP_047252374.1">
    <property type="nucleotide sequence ID" value="NZ_CP011545.1"/>
</dbReference>
<proteinExistence type="predicted"/>
<dbReference type="Proteomes" id="UP000035540">
    <property type="component" value="Chromosome"/>
</dbReference>
<gene>
    <name evidence="1" type="ORF">CTEST_02415</name>
</gene>
<dbReference type="KEGG" id="cted:CTEST_02415"/>
<dbReference type="AlphaFoldDB" id="A0A0G3H7X9"/>
<protein>
    <submittedName>
        <fullName evidence="1">Uncharacterized protein</fullName>
    </submittedName>
</protein>
<reference evidence="2" key="2">
    <citation type="submission" date="2015-05" db="EMBL/GenBank/DDBJ databases">
        <title>Complete genome sequence of Corynebacterium testudinoris DSM 44614, recovered from necrotic lesions in the mouth of a tortoise.</title>
        <authorList>
            <person name="Ruckert C."/>
            <person name="Albersmeier A."/>
            <person name="Winkler A."/>
            <person name="Tauch A."/>
        </authorList>
    </citation>
    <scope>NUCLEOTIDE SEQUENCE [LARGE SCALE GENOMIC DNA]</scope>
    <source>
        <strain evidence="2">DSM 44614</strain>
    </source>
</reference>
<accession>A0A0G3H7X9</accession>
<dbReference type="OrthoDB" id="4417381at2"/>
<dbReference type="PATRIC" id="fig|136857.5.peg.473"/>
<reference evidence="1 2" key="1">
    <citation type="journal article" date="2015" name="Genome Announc.">
        <title>Complete Genome Sequence of the Type Strain Corynebacterium testudinoris DSM 44614, Recovered from Necrotic Lesions in the Mouth of a Tortoise.</title>
        <authorList>
            <person name="Ruckert C."/>
            <person name="Kriete M."/>
            <person name="Jaenicke S."/>
            <person name="Winkler A."/>
            <person name="Tauch A."/>
        </authorList>
    </citation>
    <scope>NUCLEOTIDE SEQUENCE [LARGE SCALE GENOMIC DNA]</scope>
    <source>
        <strain evidence="1 2">DSM 44614</strain>
    </source>
</reference>
<evidence type="ECO:0000313" key="2">
    <source>
        <dbReference type="Proteomes" id="UP000035540"/>
    </source>
</evidence>
<name>A0A0G3H7X9_9CORY</name>
<evidence type="ECO:0000313" key="1">
    <source>
        <dbReference type="EMBL" id="AKK07938.1"/>
    </source>
</evidence>
<organism evidence="1 2">
    <name type="scientific">Corynebacterium testudinoris</name>
    <dbReference type="NCBI Taxonomy" id="136857"/>
    <lineage>
        <taxon>Bacteria</taxon>
        <taxon>Bacillati</taxon>
        <taxon>Actinomycetota</taxon>
        <taxon>Actinomycetes</taxon>
        <taxon>Mycobacteriales</taxon>
        <taxon>Corynebacteriaceae</taxon>
        <taxon>Corynebacterium</taxon>
    </lineage>
</organism>
<dbReference type="STRING" id="136857.CTEST_02415"/>
<keyword evidence="2" id="KW-1185">Reference proteome</keyword>
<sequence>MRLPKTGLYLITVILVAWIGFLAFAIASAPAKAESQFSTSGALEKAVANADAEGLSVVGLSPADLYGEEYVVAAVVCPYSTEDGLMQMYGVDASELNLGPNGVAEDTNYLMLGTREGEVVFDQMSRNEVDLCAIRTQPTFAAESLLPLMTSQEGVWTLLG</sequence>
<dbReference type="EMBL" id="CP011545">
    <property type="protein sequence ID" value="AKK07938.1"/>
    <property type="molecule type" value="Genomic_DNA"/>
</dbReference>